<dbReference type="GO" id="GO:0005886">
    <property type="term" value="C:plasma membrane"/>
    <property type="evidence" value="ECO:0007669"/>
    <property type="project" value="TreeGrafter"/>
</dbReference>
<evidence type="ECO:0000313" key="2">
    <source>
        <dbReference type="EMBL" id="RHJ87122.1"/>
    </source>
</evidence>
<feature type="domain" description="DUF218" evidence="1">
    <location>
        <begin position="52"/>
        <end position="174"/>
    </location>
</feature>
<organism evidence="2 3">
    <name type="scientific">Emergencia timonensis</name>
    <dbReference type="NCBI Taxonomy" id="1776384"/>
    <lineage>
        <taxon>Bacteria</taxon>
        <taxon>Bacillati</taxon>
        <taxon>Bacillota</taxon>
        <taxon>Clostridia</taxon>
        <taxon>Peptostreptococcales</taxon>
        <taxon>Anaerovoracaceae</taxon>
        <taxon>Emergencia</taxon>
    </lineage>
</organism>
<dbReference type="STRING" id="1776384.GCA_900086585_00572"/>
<dbReference type="OrthoDB" id="9782395at2"/>
<dbReference type="InterPro" id="IPR003848">
    <property type="entry name" value="DUF218"/>
</dbReference>
<accession>A0A415E0G6</accession>
<dbReference type="EMBL" id="QRMS01000003">
    <property type="protein sequence ID" value="RHJ87122.1"/>
    <property type="molecule type" value="Genomic_DNA"/>
</dbReference>
<sequence length="225" mass="24855">MIFLAVFLGVVGMMINNYVVKEEKDKIAYAINENKNTFSNSEINKIKGFGADCIMILGAGIKDDETPTPMLKDRLDTGLMLYQAGAASKILLTGDNGSKEHNEIHVMLNYVKEAGVPEEDIFCDHAGFSTYDSMYRAKKIFQVSNLIVVTQTYHEYRSLYIGEKLGLNVMGIASDQMKYAGQPAREVREVLARVKDVFKVMIKSKSILGGEVIPINGSGISSHGE</sequence>
<proteinExistence type="predicted"/>
<dbReference type="CDD" id="cd06259">
    <property type="entry name" value="YdcF-like"/>
    <property type="match status" value="1"/>
</dbReference>
<dbReference type="PANTHER" id="PTHR30336">
    <property type="entry name" value="INNER MEMBRANE PROTEIN, PROBABLE PERMEASE"/>
    <property type="match status" value="1"/>
</dbReference>
<dbReference type="PANTHER" id="PTHR30336:SF6">
    <property type="entry name" value="INTEGRAL MEMBRANE PROTEIN"/>
    <property type="match status" value="1"/>
</dbReference>
<protein>
    <submittedName>
        <fullName evidence="2">SanA protein</fullName>
    </submittedName>
</protein>
<evidence type="ECO:0000259" key="1">
    <source>
        <dbReference type="Pfam" id="PF02698"/>
    </source>
</evidence>
<name>A0A415E0G6_9FIRM</name>
<keyword evidence="3" id="KW-1185">Reference proteome</keyword>
<reference evidence="2 3" key="1">
    <citation type="submission" date="2018-08" db="EMBL/GenBank/DDBJ databases">
        <title>A genome reference for cultivated species of the human gut microbiota.</title>
        <authorList>
            <person name="Zou Y."/>
            <person name="Xue W."/>
            <person name="Luo G."/>
        </authorList>
    </citation>
    <scope>NUCLEOTIDE SEQUENCE [LARGE SCALE GENOMIC DNA]</scope>
    <source>
        <strain evidence="2 3">AM07-24</strain>
    </source>
</reference>
<dbReference type="Proteomes" id="UP000284841">
    <property type="component" value="Unassembled WGS sequence"/>
</dbReference>
<comment type="caution">
    <text evidence="2">The sequence shown here is derived from an EMBL/GenBank/DDBJ whole genome shotgun (WGS) entry which is preliminary data.</text>
</comment>
<dbReference type="AlphaFoldDB" id="A0A415E0G6"/>
<gene>
    <name evidence="2" type="ORF">DW099_10465</name>
</gene>
<dbReference type="Pfam" id="PF02698">
    <property type="entry name" value="DUF218"/>
    <property type="match status" value="1"/>
</dbReference>
<evidence type="ECO:0000313" key="3">
    <source>
        <dbReference type="Proteomes" id="UP000284841"/>
    </source>
</evidence>
<dbReference type="InterPro" id="IPR051599">
    <property type="entry name" value="Cell_Envelope_Assoc"/>
</dbReference>